<proteinExistence type="predicted"/>
<dbReference type="EMBL" id="RRYP01021718">
    <property type="protein sequence ID" value="TNV72588.1"/>
    <property type="molecule type" value="Genomic_DNA"/>
</dbReference>
<comment type="caution">
    <text evidence="1">The sequence shown here is derived from an EMBL/GenBank/DDBJ whole genome shotgun (WGS) entry which is preliminary data.</text>
</comment>
<sequence>MFCFLSSRCYQIEGCSVVLYLLCTQPKVKAGKRYSEYQSSQEKRQRILDLESAANLFSLIISLGGSSWSKRQTQQSRRLLEGILTYNKMVFHQEGALFELDCHI</sequence>
<keyword evidence="2" id="KW-1185">Reference proteome</keyword>
<evidence type="ECO:0000313" key="2">
    <source>
        <dbReference type="Proteomes" id="UP000785679"/>
    </source>
</evidence>
<reference evidence="1" key="1">
    <citation type="submission" date="2019-06" db="EMBL/GenBank/DDBJ databases">
        <authorList>
            <person name="Zheng W."/>
        </authorList>
    </citation>
    <scope>NUCLEOTIDE SEQUENCE</scope>
    <source>
        <strain evidence="1">QDHG01</strain>
    </source>
</reference>
<evidence type="ECO:0000313" key="1">
    <source>
        <dbReference type="EMBL" id="TNV72588.1"/>
    </source>
</evidence>
<name>A0A8J8SW49_HALGN</name>
<accession>A0A8J8SW49</accession>
<protein>
    <submittedName>
        <fullName evidence="1">Uncharacterized protein</fullName>
    </submittedName>
</protein>
<organism evidence="1 2">
    <name type="scientific">Halteria grandinella</name>
    <dbReference type="NCBI Taxonomy" id="5974"/>
    <lineage>
        <taxon>Eukaryota</taxon>
        <taxon>Sar</taxon>
        <taxon>Alveolata</taxon>
        <taxon>Ciliophora</taxon>
        <taxon>Intramacronucleata</taxon>
        <taxon>Spirotrichea</taxon>
        <taxon>Stichotrichia</taxon>
        <taxon>Sporadotrichida</taxon>
        <taxon>Halteriidae</taxon>
        <taxon>Halteria</taxon>
    </lineage>
</organism>
<gene>
    <name evidence="1" type="ORF">FGO68_gene2081</name>
</gene>
<dbReference type="AlphaFoldDB" id="A0A8J8SW49"/>
<dbReference type="Proteomes" id="UP000785679">
    <property type="component" value="Unassembled WGS sequence"/>
</dbReference>